<sequence length="46" mass="5765">MDKTYQPYAIETSWYQTWEPENLFRSARRSRQLHRKRSTTLMHCFI</sequence>
<comment type="caution">
    <text evidence="1">The sequence shown here is derived from an EMBL/GenBank/DDBJ whole genome shotgun (WGS) entry which is preliminary data.</text>
</comment>
<protein>
    <submittedName>
        <fullName evidence="1">Uncharacterized protein</fullName>
    </submittedName>
</protein>
<evidence type="ECO:0000313" key="2">
    <source>
        <dbReference type="Proteomes" id="UP000282289"/>
    </source>
</evidence>
<proteinExistence type="predicted"/>
<dbReference type="Proteomes" id="UP000282289">
    <property type="component" value="Unassembled WGS sequence"/>
</dbReference>
<gene>
    <name evidence="1" type="ORF">ALQ15_04411</name>
</gene>
<reference evidence="1 2" key="1">
    <citation type="submission" date="2018-08" db="EMBL/GenBank/DDBJ databases">
        <title>Recombination of ecologically and evolutionarily significant loci maintains genetic cohesion in the Pseudomonas syringae species complex.</title>
        <authorList>
            <person name="Dillon M."/>
            <person name="Thakur S."/>
            <person name="Almeida R.N.D."/>
            <person name="Weir B.S."/>
            <person name="Guttman D.S."/>
        </authorList>
    </citation>
    <scope>NUCLEOTIDE SEQUENCE [LARGE SCALE GENOMIC DNA]</scope>
    <source>
        <strain evidence="1 2">ICMP 19589</strain>
    </source>
</reference>
<accession>A0A7Z6U521</accession>
<name>A0A7Z6U521_PSESF</name>
<evidence type="ECO:0000313" key="1">
    <source>
        <dbReference type="EMBL" id="RMP76519.1"/>
    </source>
</evidence>
<dbReference type="EMBL" id="RBQT01000129">
    <property type="protein sequence ID" value="RMP76519.1"/>
    <property type="molecule type" value="Genomic_DNA"/>
</dbReference>
<dbReference type="AlphaFoldDB" id="A0A7Z6U521"/>
<organism evidence="1 2">
    <name type="scientific">Pseudomonas syringae pv. actinidiae</name>
    <dbReference type="NCBI Taxonomy" id="103796"/>
    <lineage>
        <taxon>Bacteria</taxon>
        <taxon>Pseudomonadati</taxon>
        <taxon>Pseudomonadota</taxon>
        <taxon>Gammaproteobacteria</taxon>
        <taxon>Pseudomonadales</taxon>
        <taxon>Pseudomonadaceae</taxon>
        <taxon>Pseudomonas</taxon>
        <taxon>Pseudomonas syringae</taxon>
    </lineage>
</organism>